<dbReference type="AlphaFoldDB" id="A0A0F9SSJ9"/>
<comment type="caution">
    <text evidence="1">The sequence shown here is derived from an EMBL/GenBank/DDBJ whole genome shotgun (WGS) entry which is preliminary data.</text>
</comment>
<evidence type="ECO:0000313" key="1">
    <source>
        <dbReference type="EMBL" id="KKN69764.1"/>
    </source>
</evidence>
<accession>A0A0F9SSJ9</accession>
<name>A0A0F9SSJ9_9ZZZZ</name>
<reference evidence="1" key="1">
    <citation type="journal article" date="2015" name="Nature">
        <title>Complex archaea that bridge the gap between prokaryotes and eukaryotes.</title>
        <authorList>
            <person name="Spang A."/>
            <person name="Saw J.H."/>
            <person name="Jorgensen S.L."/>
            <person name="Zaremba-Niedzwiedzka K."/>
            <person name="Martijn J."/>
            <person name="Lind A.E."/>
            <person name="van Eijk R."/>
            <person name="Schleper C."/>
            <person name="Guy L."/>
            <person name="Ettema T.J."/>
        </authorList>
    </citation>
    <scope>NUCLEOTIDE SEQUENCE</scope>
</reference>
<gene>
    <name evidence="1" type="ORF">LCGC14_0437100</name>
</gene>
<protein>
    <submittedName>
        <fullName evidence="1">Uncharacterized protein</fullName>
    </submittedName>
</protein>
<proteinExistence type="predicted"/>
<dbReference type="EMBL" id="LAZR01000418">
    <property type="protein sequence ID" value="KKN69764.1"/>
    <property type="molecule type" value="Genomic_DNA"/>
</dbReference>
<sequence length="87" mass="10420">MDKNKIQNYLDKKFPELKLMVQLSIDRPRKYVVGLKTDVRVSIHLISEFDDRVKHELLYCLEDMLYLKLGLLNKAIDDIRNTRRELT</sequence>
<organism evidence="1">
    <name type="scientific">marine sediment metagenome</name>
    <dbReference type="NCBI Taxonomy" id="412755"/>
    <lineage>
        <taxon>unclassified sequences</taxon>
        <taxon>metagenomes</taxon>
        <taxon>ecological metagenomes</taxon>
    </lineage>
</organism>